<accession>A0AAP2ZAM3</accession>
<protein>
    <submittedName>
        <fullName evidence="3">DUF1616 domain-containing protein</fullName>
    </submittedName>
</protein>
<dbReference type="Pfam" id="PF07760">
    <property type="entry name" value="DUF1616"/>
    <property type="match status" value="1"/>
</dbReference>
<proteinExistence type="predicted"/>
<keyword evidence="1" id="KW-0472">Membrane</keyword>
<comment type="caution">
    <text evidence="3">The sequence shown here is derived from an EMBL/GenBank/DDBJ whole genome shotgun (WGS) entry which is preliminary data.</text>
</comment>
<dbReference type="RefSeq" id="WP_342808826.1">
    <property type="nucleotide sequence ID" value="NZ_JAOPJZ010000007.1"/>
</dbReference>
<organism evidence="3 4">
    <name type="scientific">Natronosalvus hydrolyticus</name>
    <dbReference type="NCBI Taxonomy" id="2979988"/>
    <lineage>
        <taxon>Archaea</taxon>
        <taxon>Methanobacteriati</taxon>
        <taxon>Methanobacteriota</taxon>
        <taxon>Stenosarchaea group</taxon>
        <taxon>Halobacteria</taxon>
        <taxon>Halobacteriales</taxon>
        <taxon>Natrialbaceae</taxon>
        <taxon>Natronosalvus</taxon>
    </lineage>
</organism>
<feature type="transmembrane region" description="Helical" evidence="1">
    <location>
        <begin position="173"/>
        <end position="192"/>
    </location>
</feature>
<evidence type="ECO:0000313" key="3">
    <source>
        <dbReference type="EMBL" id="MCU4752494.1"/>
    </source>
</evidence>
<dbReference type="EMBL" id="JAOPJZ010000007">
    <property type="protein sequence ID" value="MCU4752494.1"/>
    <property type="molecule type" value="Genomic_DNA"/>
</dbReference>
<feature type="transmembrane region" description="Helical" evidence="1">
    <location>
        <begin position="7"/>
        <end position="29"/>
    </location>
</feature>
<feature type="transmembrane region" description="Helical" evidence="1">
    <location>
        <begin position="35"/>
        <end position="55"/>
    </location>
</feature>
<dbReference type="AlphaFoldDB" id="A0AAP2ZAM3"/>
<name>A0AAP2ZAM3_9EURY</name>
<keyword evidence="4" id="KW-1185">Reference proteome</keyword>
<evidence type="ECO:0000313" key="4">
    <source>
        <dbReference type="Proteomes" id="UP001321047"/>
    </source>
</evidence>
<evidence type="ECO:0000259" key="2">
    <source>
        <dbReference type="Pfam" id="PF07760"/>
    </source>
</evidence>
<keyword evidence="1" id="KW-1133">Transmembrane helix</keyword>
<dbReference type="Proteomes" id="UP001321047">
    <property type="component" value="Unassembled WGS sequence"/>
</dbReference>
<feature type="transmembrane region" description="Helical" evidence="1">
    <location>
        <begin position="114"/>
        <end position="136"/>
    </location>
</feature>
<reference evidence="3 4" key="1">
    <citation type="submission" date="2022-09" db="EMBL/GenBank/DDBJ databases">
        <title>Enrichment on poylsaccharides allowed isolation of novel metabolic and taxonomic groups of Haloarchaea.</title>
        <authorList>
            <person name="Sorokin D.Y."/>
            <person name="Elcheninov A.G."/>
            <person name="Khizhniak T.V."/>
            <person name="Kolganova T.V."/>
            <person name="Kublanov I.V."/>
        </authorList>
    </citation>
    <scope>NUCLEOTIDE SEQUENCE [LARGE SCALE GENOMIC DNA]</scope>
    <source>
        <strain evidence="3 4">AArc-curdl1</strain>
    </source>
</reference>
<dbReference type="InterPro" id="IPR011674">
    <property type="entry name" value="DUF1616"/>
</dbReference>
<gene>
    <name evidence="3" type="ORF">OB919_10920</name>
</gene>
<sequence length="328" mass="35999">MSDTNWWFFDQAVVIAATGLLTFGIFSGITGVIRIGLAIPLVLFLPGYALVSALFPDKPNDPYHPFDEHKTGLGNPLLVSGGLQPIERFILSSVFSVFLVPVIALIPAATPGGLTLETVLSGISIVTVVFAVIAIISRYRCQPERRYVPSFSFAPLFFRSRPTLFNASSYRPYNIAIVLSLFLVVASVGFAVTNPPQPDGYTEFSIETDDVTGDLETMYESAYTSGETETLNTSITNHEHDQQTYTTVLLIQQVSYEDGDVTVHETDELDRQTTTVADGETQQQTLEVTPTMQDDDIRLTVLLYDGDPPDDPAVDNAYRVITLPIEVS</sequence>
<evidence type="ECO:0000256" key="1">
    <source>
        <dbReference type="SAM" id="Phobius"/>
    </source>
</evidence>
<keyword evidence="1" id="KW-0812">Transmembrane</keyword>
<feature type="transmembrane region" description="Helical" evidence="1">
    <location>
        <begin position="89"/>
        <end position="108"/>
    </location>
</feature>
<feature type="domain" description="DUF1616" evidence="2">
    <location>
        <begin position="13"/>
        <end position="325"/>
    </location>
</feature>